<dbReference type="GO" id="GO:0005524">
    <property type="term" value="F:ATP binding"/>
    <property type="evidence" value="ECO:0007669"/>
    <property type="project" value="UniProtKB-UniRule"/>
</dbReference>
<organism evidence="13 14">
    <name type="scientific">Bacillus gobiensis</name>
    <dbReference type="NCBI Taxonomy" id="1441095"/>
    <lineage>
        <taxon>Bacteria</taxon>
        <taxon>Bacillati</taxon>
        <taxon>Bacillota</taxon>
        <taxon>Bacilli</taxon>
        <taxon>Bacillales</taxon>
        <taxon>Bacillaceae</taxon>
        <taxon>Bacillus</taxon>
    </lineage>
</organism>
<keyword evidence="5 11" id="KW-0547">Nucleotide-binding</keyword>
<evidence type="ECO:0000256" key="4">
    <source>
        <dbReference type="ARBA" id="ARBA00022679"/>
    </source>
</evidence>
<dbReference type="EC" id="2.7.1.56" evidence="2 11"/>
<keyword evidence="7 11" id="KW-0067">ATP-binding</keyword>
<dbReference type="InterPro" id="IPR002173">
    <property type="entry name" value="Carboh/pur_kinase_PfkB_CS"/>
</dbReference>
<comment type="catalytic activity">
    <reaction evidence="9 11">
        <text>beta-D-fructose 1-phosphate + ATP = beta-D-fructose 1,6-bisphosphate + ADP + H(+)</text>
        <dbReference type="Rhea" id="RHEA:14213"/>
        <dbReference type="ChEBI" id="CHEBI:15378"/>
        <dbReference type="ChEBI" id="CHEBI:30616"/>
        <dbReference type="ChEBI" id="CHEBI:32966"/>
        <dbReference type="ChEBI" id="CHEBI:138881"/>
        <dbReference type="ChEBI" id="CHEBI:456216"/>
        <dbReference type="EC" id="2.7.1.56"/>
    </reaction>
</comment>
<dbReference type="PIRSF" id="PIRSF000535">
    <property type="entry name" value="1PFK/6PFK/LacC"/>
    <property type="match status" value="1"/>
</dbReference>
<keyword evidence="6 11" id="KW-0418">Kinase</keyword>
<dbReference type="InterPro" id="IPR011611">
    <property type="entry name" value="PfkB_dom"/>
</dbReference>
<evidence type="ECO:0000256" key="9">
    <source>
        <dbReference type="ARBA" id="ARBA00047745"/>
    </source>
</evidence>
<dbReference type="OrthoDB" id="9801219at2"/>
<gene>
    <name evidence="13" type="ORF">AM592_04370</name>
</gene>
<evidence type="ECO:0000256" key="8">
    <source>
        <dbReference type="ARBA" id="ARBA00032802"/>
    </source>
</evidence>
<feature type="domain" description="Carbohydrate kinase PfkB" evidence="12">
    <location>
        <begin position="9"/>
        <end position="283"/>
    </location>
</feature>
<dbReference type="InterPro" id="IPR029056">
    <property type="entry name" value="Ribokinase-like"/>
</dbReference>
<evidence type="ECO:0000256" key="1">
    <source>
        <dbReference type="ARBA" id="ARBA00010688"/>
    </source>
</evidence>
<dbReference type="InterPro" id="IPR022463">
    <property type="entry name" value="1-PFruKinase"/>
</dbReference>
<reference evidence="13 14" key="2">
    <citation type="journal article" date="2016" name="Int. J. Syst. Evol. Microbiol.">
        <title>Bacillus gobiensis sp. nov., isolated from a soil sample.</title>
        <authorList>
            <person name="Liu B."/>
            <person name="Liu G.H."/>
            <person name="Cetin S."/>
            <person name="Schumann P."/>
            <person name="Pan Z.Z."/>
            <person name="Chen Q.Q."/>
        </authorList>
    </citation>
    <scope>NUCLEOTIDE SEQUENCE [LARGE SCALE GENOMIC DNA]</scope>
    <source>
        <strain evidence="13 14">FJAT-4402</strain>
    </source>
</reference>
<dbReference type="PANTHER" id="PTHR46566:SF1">
    <property type="entry name" value="1-PHOSPHOFRUCTOKINASE"/>
    <property type="match status" value="1"/>
</dbReference>
<dbReference type="PANTHER" id="PTHR46566">
    <property type="entry name" value="1-PHOSPHOFRUCTOKINASE-RELATED"/>
    <property type="match status" value="1"/>
</dbReference>
<reference evidence="14" key="1">
    <citation type="submission" date="2015-08" db="EMBL/GenBank/DDBJ databases">
        <title>Genome sequencing project for genomic taxonomy and phylogenomics of Bacillus-like bacteria.</title>
        <authorList>
            <person name="Liu B."/>
            <person name="Wang J."/>
            <person name="Zhu Y."/>
            <person name="Liu G."/>
            <person name="Chen Q."/>
            <person name="Chen Z."/>
            <person name="Lan J."/>
            <person name="Che J."/>
            <person name="Ge C."/>
            <person name="Shi H."/>
            <person name="Pan Z."/>
            <person name="Liu X."/>
        </authorList>
    </citation>
    <scope>NUCLEOTIDE SEQUENCE [LARGE SCALE GENOMIC DNA]</scope>
    <source>
        <strain evidence="14">FJAT-4402</strain>
    </source>
</reference>
<dbReference type="NCBIfam" id="TIGR03828">
    <property type="entry name" value="pfkB"/>
    <property type="match status" value="1"/>
</dbReference>
<dbReference type="PROSITE" id="PS00584">
    <property type="entry name" value="PFKB_KINASES_2"/>
    <property type="match status" value="1"/>
</dbReference>
<evidence type="ECO:0000256" key="11">
    <source>
        <dbReference type="RuleBase" id="RU369061"/>
    </source>
</evidence>
<dbReference type="GO" id="GO:0016052">
    <property type="term" value="P:carbohydrate catabolic process"/>
    <property type="evidence" value="ECO:0007669"/>
    <property type="project" value="UniProtKB-ARBA"/>
</dbReference>
<name>A0A0M4FSE8_9BACI</name>
<evidence type="ECO:0000256" key="6">
    <source>
        <dbReference type="ARBA" id="ARBA00022777"/>
    </source>
</evidence>
<dbReference type="EMBL" id="CP012600">
    <property type="protein sequence ID" value="ALC80905.1"/>
    <property type="molecule type" value="Genomic_DNA"/>
</dbReference>
<dbReference type="InterPro" id="IPR017583">
    <property type="entry name" value="Tagatose/fructose_Pkinase"/>
</dbReference>
<dbReference type="STRING" id="1441095.AM592_04370"/>
<dbReference type="Gene3D" id="3.40.1190.20">
    <property type="match status" value="1"/>
</dbReference>
<dbReference type="RefSeq" id="WP_053602654.1">
    <property type="nucleotide sequence ID" value="NZ_CP012600.1"/>
</dbReference>
<evidence type="ECO:0000256" key="2">
    <source>
        <dbReference type="ARBA" id="ARBA00012131"/>
    </source>
</evidence>
<evidence type="ECO:0000313" key="14">
    <source>
        <dbReference type="Proteomes" id="UP000067625"/>
    </source>
</evidence>
<keyword evidence="14" id="KW-1185">Reference proteome</keyword>
<dbReference type="CDD" id="cd01164">
    <property type="entry name" value="FruK_PfkB_like"/>
    <property type="match status" value="1"/>
</dbReference>
<dbReference type="NCBIfam" id="TIGR03168">
    <property type="entry name" value="1-PFK"/>
    <property type="match status" value="1"/>
</dbReference>
<dbReference type="GO" id="GO:0005829">
    <property type="term" value="C:cytosol"/>
    <property type="evidence" value="ECO:0007669"/>
    <property type="project" value="TreeGrafter"/>
</dbReference>
<dbReference type="AlphaFoldDB" id="A0A0M4FSE8"/>
<evidence type="ECO:0000256" key="5">
    <source>
        <dbReference type="ARBA" id="ARBA00022741"/>
    </source>
</evidence>
<keyword evidence="4 10" id="KW-0808">Transferase</keyword>
<evidence type="ECO:0000256" key="10">
    <source>
        <dbReference type="PIRNR" id="PIRNR000535"/>
    </source>
</evidence>
<dbReference type="SUPFAM" id="SSF53613">
    <property type="entry name" value="Ribokinase-like"/>
    <property type="match status" value="1"/>
</dbReference>
<dbReference type="PATRIC" id="fig|1441095.3.peg.960"/>
<accession>A0A0M4FSE8</accession>
<evidence type="ECO:0000259" key="12">
    <source>
        <dbReference type="Pfam" id="PF00294"/>
    </source>
</evidence>
<proteinExistence type="inferred from homology"/>
<dbReference type="Proteomes" id="UP000067625">
    <property type="component" value="Chromosome"/>
</dbReference>
<sequence length="303" mass="33021">MIYTVTLNPSVDYIVKVEDFELGGLNRSSYDVKYPGGKGINVSRILTRLQVSSKALGFIGGFTGEYIRSFLENEELKTAFQVVKGDSRINIKLKTGAETEINGVGPVISDQDFTKFLNQFSELKEGDFVVVAGSIPSSLPQSTYEQIAEICKRQNANIVLDISGEALKKAAHMKPFLMKPNHHELGEMFQTTIETIEEVIPYGKKLVTEGATHVIVSMAEKGALLFTKNDVFLANVPKGKLVNSVGAGDSVVAGFMSGIEKGMDIVDCFRLGVASGSATAFSEELAERQLIMELLPEVQAERL</sequence>
<dbReference type="FunFam" id="3.40.1190.20:FF:000001">
    <property type="entry name" value="Phosphofructokinase"/>
    <property type="match status" value="1"/>
</dbReference>
<protein>
    <recommendedName>
        <fullName evidence="3 11">1-phosphofructokinase</fullName>
        <shortName evidence="11">Fru1PK</shortName>
        <ecNumber evidence="2 11">2.7.1.56</ecNumber>
    </recommendedName>
    <alternativeName>
        <fullName evidence="8 11">Fructose 1-phosphate kinase</fullName>
    </alternativeName>
</protein>
<dbReference type="Pfam" id="PF00294">
    <property type="entry name" value="PfkB"/>
    <property type="match status" value="1"/>
</dbReference>
<comment type="function">
    <text evidence="11">Catalyzes the ATP-dependent phosphorylation of fructose-l-phosphate to fructose-l,6-bisphosphate.</text>
</comment>
<evidence type="ECO:0000256" key="3">
    <source>
        <dbReference type="ARBA" id="ARBA00013596"/>
    </source>
</evidence>
<dbReference type="GO" id="GO:0044281">
    <property type="term" value="P:small molecule metabolic process"/>
    <property type="evidence" value="ECO:0007669"/>
    <property type="project" value="UniProtKB-ARBA"/>
</dbReference>
<evidence type="ECO:0000256" key="7">
    <source>
        <dbReference type="ARBA" id="ARBA00022840"/>
    </source>
</evidence>
<comment type="similarity">
    <text evidence="1 11">Belongs to the carbohydrate kinase PfkB family.</text>
</comment>
<dbReference type="GO" id="GO:0008662">
    <property type="term" value="F:1-phosphofructokinase activity"/>
    <property type="evidence" value="ECO:0007669"/>
    <property type="project" value="UniProtKB-UniRule"/>
</dbReference>
<evidence type="ECO:0000313" key="13">
    <source>
        <dbReference type="EMBL" id="ALC80905.1"/>
    </source>
</evidence>